<feature type="transmembrane region" description="Helical" evidence="5">
    <location>
        <begin position="20"/>
        <end position="36"/>
    </location>
</feature>
<protein>
    <submittedName>
        <fullName evidence="6">Cobalt ECF transporter T component CbiQ</fullName>
    </submittedName>
</protein>
<keyword evidence="3 5" id="KW-1133">Transmembrane helix</keyword>
<comment type="subcellular location">
    <subcellularLocation>
        <location evidence="1">Membrane</location>
        <topology evidence="1">Multi-pass membrane protein</topology>
    </subcellularLocation>
</comment>
<evidence type="ECO:0000256" key="2">
    <source>
        <dbReference type="ARBA" id="ARBA00022692"/>
    </source>
</evidence>
<dbReference type="EMBL" id="QAAD01000005">
    <property type="protein sequence ID" value="PTN09274.1"/>
    <property type="molecule type" value="Genomic_DNA"/>
</dbReference>
<feature type="transmembrane region" description="Helical" evidence="5">
    <location>
        <begin position="42"/>
        <end position="60"/>
    </location>
</feature>
<dbReference type="GO" id="GO:0043190">
    <property type="term" value="C:ATP-binding cassette (ABC) transporter complex"/>
    <property type="evidence" value="ECO:0007669"/>
    <property type="project" value="TreeGrafter"/>
</dbReference>
<proteinExistence type="predicted"/>
<evidence type="ECO:0000256" key="4">
    <source>
        <dbReference type="ARBA" id="ARBA00023136"/>
    </source>
</evidence>
<dbReference type="GO" id="GO:0006824">
    <property type="term" value="P:cobalt ion transport"/>
    <property type="evidence" value="ECO:0007669"/>
    <property type="project" value="TreeGrafter"/>
</dbReference>
<evidence type="ECO:0000256" key="1">
    <source>
        <dbReference type="ARBA" id="ARBA00004141"/>
    </source>
</evidence>
<dbReference type="PANTHER" id="PTHR43723">
    <property type="entry name" value="COBALT TRANSPORT PROTEIN CBIQ"/>
    <property type="match status" value="1"/>
</dbReference>
<dbReference type="InterPro" id="IPR003339">
    <property type="entry name" value="ABC/ECF_trnsptr_transmembrane"/>
</dbReference>
<comment type="caution">
    <text evidence="6">The sequence shown here is derived from an EMBL/GenBank/DDBJ whole genome shotgun (WGS) entry which is preliminary data.</text>
</comment>
<reference evidence="6 7" key="1">
    <citation type="submission" date="2018-04" db="EMBL/GenBank/DDBJ databases">
        <title>Genomic Encyclopedia of Archaeal and Bacterial Type Strains, Phase II (KMG-II): from individual species to whole genera.</title>
        <authorList>
            <person name="Goeker M."/>
        </authorList>
    </citation>
    <scope>NUCLEOTIDE SEQUENCE [LARGE SCALE GENOMIC DNA]</scope>
    <source>
        <strain evidence="6 7">DSM 28823</strain>
    </source>
</reference>
<dbReference type="OrthoDB" id="1115791at2"/>
<dbReference type="PANTHER" id="PTHR43723:SF1">
    <property type="entry name" value="COBALT TRANSPORT PROTEIN CBIQ"/>
    <property type="match status" value="1"/>
</dbReference>
<dbReference type="InterPro" id="IPR052770">
    <property type="entry name" value="Cobalt_transport_CbiQ"/>
</dbReference>
<dbReference type="RefSeq" id="WP_107821683.1">
    <property type="nucleotide sequence ID" value="NZ_OY782574.1"/>
</dbReference>
<sequence length="256" mass="28886">MWITEIYKHDHRLQQLSPAVRALYWAPAMVLALVSSSVYFDWAMFALVNLSLLGVIRIGLSKLTRLYRIPVAFILLGCFVIAVEIPAQKAFTTIGQLPIGFSTGGLQLASLLLSRSLALIGILYFILLTNTISELAELMRKCRIPALFIDLFVITFKFIENLRQTSFEMYRAQRCRLGYSGNGKRIPLFASLMAAVFQKSMQNAKQLETAMQARCAGENYCFLQEERQFTLPQLYLPVGLASLSVAFLLICCNYGW</sequence>
<keyword evidence="4 5" id="KW-0472">Membrane</keyword>
<keyword evidence="7" id="KW-1185">Reference proteome</keyword>
<feature type="transmembrane region" description="Helical" evidence="5">
    <location>
        <begin position="107"/>
        <end position="130"/>
    </location>
</feature>
<organism evidence="6 7">
    <name type="scientific">Mangrovibacterium marinum</name>
    <dbReference type="NCBI Taxonomy" id="1639118"/>
    <lineage>
        <taxon>Bacteria</taxon>
        <taxon>Pseudomonadati</taxon>
        <taxon>Bacteroidota</taxon>
        <taxon>Bacteroidia</taxon>
        <taxon>Marinilabiliales</taxon>
        <taxon>Prolixibacteraceae</taxon>
        <taxon>Mangrovibacterium</taxon>
    </lineage>
</organism>
<name>A0A2T5C3E5_9BACT</name>
<evidence type="ECO:0000256" key="3">
    <source>
        <dbReference type="ARBA" id="ARBA00022989"/>
    </source>
</evidence>
<dbReference type="AlphaFoldDB" id="A0A2T5C3E5"/>
<accession>A0A2T5C3E5</accession>
<evidence type="ECO:0000313" key="7">
    <source>
        <dbReference type="Proteomes" id="UP000243525"/>
    </source>
</evidence>
<dbReference type="CDD" id="cd16914">
    <property type="entry name" value="EcfT"/>
    <property type="match status" value="1"/>
</dbReference>
<evidence type="ECO:0000256" key="5">
    <source>
        <dbReference type="SAM" id="Phobius"/>
    </source>
</evidence>
<keyword evidence="2 5" id="KW-0812">Transmembrane</keyword>
<feature type="transmembrane region" description="Helical" evidence="5">
    <location>
        <begin position="67"/>
        <end position="87"/>
    </location>
</feature>
<gene>
    <name evidence="6" type="ORF">C8N47_105114</name>
</gene>
<dbReference type="Pfam" id="PF02361">
    <property type="entry name" value="CbiQ"/>
    <property type="match status" value="1"/>
</dbReference>
<evidence type="ECO:0000313" key="6">
    <source>
        <dbReference type="EMBL" id="PTN09274.1"/>
    </source>
</evidence>
<dbReference type="Proteomes" id="UP000243525">
    <property type="component" value="Unassembled WGS sequence"/>
</dbReference>